<dbReference type="EMBL" id="JAHZIK010000001">
    <property type="protein sequence ID" value="MBW7452449.1"/>
    <property type="molecule type" value="Genomic_DNA"/>
</dbReference>
<evidence type="ECO:0000256" key="1">
    <source>
        <dbReference type="SAM" id="MobiDB-lite"/>
    </source>
</evidence>
<dbReference type="InterPro" id="IPR006944">
    <property type="entry name" value="Phage/GTA_portal"/>
</dbReference>
<organism evidence="2 3">
    <name type="scientific">Paenibacillus sepulcri</name>
    <dbReference type="NCBI Taxonomy" id="359917"/>
    <lineage>
        <taxon>Bacteria</taxon>
        <taxon>Bacillati</taxon>
        <taxon>Bacillota</taxon>
        <taxon>Bacilli</taxon>
        <taxon>Bacillales</taxon>
        <taxon>Paenibacillaceae</taxon>
        <taxon>Paenibacillus</taxon>
    </lineage>
</organism>
<name>A0ABS7BUW3_9BACL</name>
<gene>
    <name evidence="2" type="ORF">K0U00_00145</name>
</gene>
<dbReference type="Pfam" id="PF04860">
    <property type="entry name" value="Phage_portal"/>
    <property type="match status" value="1"/>
</dbReference>
<dbReference type="NCBIfam" id="TIGR01537">
    <property type="entry name" value="portal_HK97"/>
    <property type="match status" value="1"/>
</dbReference>
<protein>
    <submittedName>
        <fullName evidence="2">Phage portal protein</fullName>
    </submittedName>
</protein>
<accession>A0ABS7BUW3</accession>
<evidence type="ECO:0000313" key="3">
    <source>
        <dbReference type="Proteomes" id="UP001519887"/>
    </source>
</evidence>
<dbReference type="InterPro" id="IPR006427">
    <property type="entry name" value="Portal_HK97"/>
</dbReference>
<dbReference type="Proteomes" id="UP001519887">
    <property type="component" value="Unassembled WGS sequence"/>
</dbReference>
<sequence>MIDNFSLSRRSSDGLLGVNDRRLLEMLGIEVPPGEMNVRGWHALKVDAVYACVKILSDSVSKLPLKVYQEDENGVQKASRHYLYNLLKLRPNPYMSASDFLKSIEAHRAFGNGYANIEFDKRTGKIIGLWPMDSSKVKVWVDDAGLLPTSAAAFPFNRPQLWYEVDIGNGQKRKLMPDEVLHFKGSVTLDGLVGVRTMDYLQGTVESAGAAGRFINNFYKQGLQVKGLVQYTGSLDENAKRVFRDQFESMSSGLRNSHRISLLPIGYTFTPMALSMTDAQFMQNTELTIRQIATSFGVKMHQLNDLSRSTYSNVEQQQLQFYTDTQQPILTSYEQELTWKLFTYEELESGHYVKFNVDSLLRADLKTRYEAYGKGIEKGFITPNEARAAEDKAPKPGGDQLYFNGNVIPLIMAGQQYVKGGDETEPESAEDIDDDEEGKQGDPD</sequence>
<evidence type="ECO:0000313" key="2">
    <source>
        <dbReference type="EMBL" id="MBW7452449.1"/>
    </source>
</evidence>
<feature type="compositionally biased region" description="Acidic residues" evidence="1">
    <location>
        <begin position="423"/>
        <end position="437"/>
    </location>
</feature>
<keyword evidence="3" id="KW-1185">Reference proteome</keyword>
<proteinExistence type="predicted"/>
<comment type="caution">
    <text evidence="2">The sequence shown here is derived from an EMBL/GenBank/DDBJ whole genome shotgun (WGS) entry which is preliminary data.</text>
</comment>
<feature type="region of interest" description="Disordered" evidence="1">
    <location>
        <begin position="416"/>
        <end position="444"/>
    </location>
</feature>
<dbReference type="RefSeq" id="WP_210045279.1">
    <property type="nucleotide sequence ID" value="NZ_JBHLVU010000013.1"/>
</dbReference>
<reference evidence="2 3" key="1">
    <citation type="submission" date="2021-07" db="EMBL/GenBank/DDBJ databases">
        <title>Paenibacillus radiodurans sp. nov., isolated from the southeastern edge of Tengger Desert.</title>
        <authorList>
            <person name="Zhang G."/>
        </authorList>
    </citation>
    <scope>NUCLEOTIDE SEQUENCE [LARGE SCALE GENOMIC DNA]</scope>
    <source>
        <strain evidence="2 3">CCM 7311</strain>
    </source>
</reference>